<evidence type="ECO:0000313" key="7">
    <source>
        <dbReference type="Proteomes" id="UP000244755"/>
    </source>
</evidence>
<accession>A0A2R4WDX4</accession>
<dbReference type="NCBIfam" id="NF008352">
    <property type="entry name" value="PRK11139.1"/>
    <property type="match status" value="1"/>
</dbReference>
<reference evidence="6 7" key="1">
    <citation type="submission" date="2018-04" db="EMBL/GenBank/DDBJ databases">
        <title>Methylobacterium sp. PR1016A genome.</title>
        <authorList>
            <person name="Park W."/>
        </authorList>
    </citation>
    <scope>NUCLEOTIDE SEQUENCE [LARGE SCALE GENOMIC DNA]</scope>
    <source>
        <strain evidence="6 7">PR1016A</strain>
    </source>
</reference>
<dbReference type="GO" id="GO:0003700">
    <property type="term" value="F:DNA-binding transcription factor activity"/>
    <property type="evidence" value="ECO:0007669"/>
    <property type="project" value="InterPro"/>
</dbReference>
<comment type="similarity">
    <text evidence="1">Belongs to the LysR transcriptional regulatory family.</text>
</comment>
<dbReference type="KEGG" id="mee:DA075_01425"/>
<proteinExistence type="inferred from homology"/>
<dbReference type="SUPFAM" id="SSF53850">
    <property type="entry name" value="Periplasmic binding protein-like II"/>
    <property type="match status" value="1"/>
</dbReference>
<dbReference type="PANTHER" id="PTHR30537:SF74">
    <property type="entry name" value="HTH-TYPE TRANSCRIPTIONAL REGULATOR TRPI"/>
    <property type="match status" value="1"/>
</dbReference>
<dbReference type="PRINTS" id="PR00039">
    <property type="entry name" value="HTHLYSR"/>
</dbReference>
<sequence length="300" mass="32444">MRRALPPLNALRAFEAAARLGSFKAAAEELGVTHGAVSQQVRGLEDWLRASLFERHNRRVMLTPAARAYLAEIGPALDRIAAATALYGHEAGAVLRVNAPSTFALRWLVPRLARFRDRHPAIRVRLETSNQPLEALADPGDVVIRGGPDIFYGTTARVFLSEQRLPVCSPGLLGRVPLREPADLRHHTLLHSASLPRLWDDWLAASGVAGLEPEAALTLDHFYLTLQAALDGIGLAMGPTALIADDLAQGRLVTPFAGPRLPARSYCTYVREGRESAEPVAAFLAWIEGEGAGEGRLPQG</sequence>
<evidence type="ECO:0000256" key="2">
    <source>
        <dbReference type="ARBA" id="ARBA00023015"/>
    </source>
</evidence>
<dbReference type="RefSeq" id="WP_099951691.1">
    <property type="nucleotide sequence ID" value="NZ_CP028843.1"/>
</dbReference>
<dbReference type="PROSITE" id="PS50931">
    <property type="entry name" value="HTH_LYSR"/>
    <property type="match status" value="1"/>
</dbReference>
<evidence type="ECO:0000256" key="4">
    <source>
        <dbReference type="ARBA" id="ARBA00023163"/>
    </source>
</evidence>
<evidence type="ECO:0000313" key="6">
    <source>
        <dbReference type="EMBL" id="AWB19765.1"/>
    </source>
</evidence>
<dbReference type="Gene3D" id="1.10.10.10">
    <property type="entry name" value="Winged helix-like DNA-binding domain superfamily/Winged helix DNA-binding domain"/>
    <property type="match status" value="1"/>
</dbReference>
<dbReference type="InterPro" id="IPR000847">
    <property type="entry name" value="LysR_HTH_N"/>
</dbReference>
<dbReference type="OrthoDB" id="9793571at2"/>
<gene>
    <name evidence="6" type="ORF">DA075_01425</name>
</gene>
<evidence type="ECO:0000259" key="5">
    <source>
        <dbReference type="PROSITE" id="PS50931"/>
    </source>
</evidence>
<keyword evidence="4" id="KW-0804">Transcription</keyword>
<dbReference type="CDD" id="cd08432">
    <property type="entry name" value="PBP2_GcdR_TrpI_HvrB_AmpR_like"/>
    <property type="match status" value="1"/>
</dbReference>
<dbReference type="EMBL" id="CP028843">
    <property type="protein sequence ID" value="AWB19765.1"/>
    <property type="molecule type" value="Genomic_DNA"/>
</dbReference>
<dbReference type="AlphaFoldDB" id="A0A2R4WDX4"/>
<dbReference type="PANTHER" id="PTHR30537">
    <property type="entry name" value="HTH-TYPE TRANSCRIPTIONAL REGULATOR"/>
    <property type="match status" value="1"/>
</dbReference>
<dbReference type="InterPro" id="IPR036388">
    <property type="entry name" value="WH-like_DNA-bd_sf"/>
</dbReference>
<evidence type="ECO:0000256" key="1">
    <source>
        <dbReference type="ARBA" id="ARBA00009437"/>
    </source>
</evidence>
<dbReference type="GO" id="GO:0006351">
    <property type="term" value="P:DNA-templated transcription"/>
    <property type="evidence" value="ECO:0007669"/>
    <property type="project" value="TreeGrafter"/>
</dbReference>
<protein>
    <submittedName>
        <fullName evidence="6">Transcriptional regulator GcvA</fullName>
    </submittedName>
</protein>
<dbReference type="Proteomes" id="UP000244755">
    <property type="component" value="Chromosome 1"/>
</dbReference>
<name>A0A2R4WDX4_9HYPH</name>
<keyword evidence="7" id="KW-1185">Reference proteome</keyword>
<organism evidence="6 7">
    <name type="scientific">Methylobacterium currus</name>
    <dbReference type="NCBI Taxonomy" id="2051553"/>
    <lineage>
        <taxon>Bacteria</taxon>
        <taxon>Pseudomonadati</taxon>
        <taxon>Pseudomonadota</taxon>
        <taxon>Alphaproteobacteria</taxon>
        <taxon>Hyphomicrobiales</taxon>
        <taxon>Methylobacteriaceae</taxon>
        <taxon>Methylobacterium</taxon>
    </lineage>
</organism>
<feature type="domain" description="HTH lysR-type" evidence="5">
    <location>
        <begin position="6"/>
        <end position="63"/>
    </location>
</feature>
<evidence type="ECO:0000256" key="3">
    <source>
        <dbReference type="ARBA" id="ARBA00023125"/>
    </source>
</evidence>
<dbReference type="Pfam" id="PF00126">
    <property type="entry name" value="HTH_1"/>
    <property type="match status" value="1"/>
</dbReference>
<dbReference type="Pfam" id="PF03466">
    <property type="entry name" value="LysR_substrate"/>
    <property type="match status" value="1"/>
</dbReference>
<dbReference type="SUPFAM" id="SSF46785">
    <property type="entry name" value="Winged helix' DNA-binding domain"/>
    <property type="match status" value="1"/>
</dbReference>
<dbReference type="InterPro" id="IPR058163">
    <property type="entry name" value="LysR-type_TF_proteobact-type"/>
</dbReference>
<dbReference type="GO" id="GO:0043565">
    <property type="term" value="F:sequence-specific DNA binding"/>
    <property type="evidence" value="ECO:0007669"/>
    <property type="project" value="TreeGrafter"/>
</dbReference>
<dbReference type="Gene3D" id="3.40.190.10">
    <property type="entry name" value="Periplasmic binding protein-like II"/>
    <property type="match status" value="2"/>
</dbReference>
<dbReference type="InterPro" id="IPR005119">
    <property type="entry name" value="LysR_subst-bd"/>
</dbReference>
<dbReference type="FunFam" id="3.40.190.10:FF:000017">
    <property type="entry name" value="Glycine cleavage system transcriptional activator"/>
    <property type="match status" value="1"/>
</dbReference>
<dbReference type="FunFam" id="1.10.10.10:FF:000038">
    <property type="entry name" value="Glycine cleavage system transcriptional activator"/>
    <property type="match status" value="1"/>
</dbReference>
<keyword evidence="3" id="KW-0238">DNA-binding</keyword>
<dbReference type="InterPro" id="IPR036390">
    <property type="entry name" value="WH_DNA-bd_sf"/>
</dbReference>
<keyword evidence="2" id="KW-0805">Transcription regulation</keyword>